<dbReference type="Proteomes" id="UP000326505">
    <property type="component" value="Chromosome"/>
</dbReference>
<dbReference type="InterPro" id="IPR004839">
    <property type="entry name" value="Aminotransferase_I/II_large"/>
</dbReference>
<dbReference type="EC" id="2.6.1.9" evidence="7"/>
<evidence type="ECO:0000256" key="4">
    <source>
        <dbReference type="ARBA" id="ARBA00022898"/>
    </source>
</evidence>
<evidence type="ECO:0000313" key="10">
    <source>
        <dbReference type="Proteomes" id="UP000549009"/>
    </source>
</evidence>
<keyword evidence="10" id="KW-1185">Reference proteome</keyword>
<evidence type="ECO:0000256" key="5">
    <source>
        <dbReference type="RuleBase" id="RU003693"/>
    </source>
</evidence>
<evidence type="ECO:0000313" key="7">
    <source>
        <dbReference type="EMBL" id="MBB5102022.1"/>
    </source>
</evidence>
<evidence type="ECO:0000256" key="1">
    <source>
        <dbReference type="ARBA" id="ARBA00001933"/>
    </source>
</evidence>
<dbReference type="Proteomes" id="UP000549009">
    <property type="component" value="Unassembled WGS sequence"/>
</dbReference>
<dbReference type="EMBL" id="CP023690">
    <property type="protein sequence ID" value="QEV63842.1"/>
    <property type="molecule type" value="Genomic_DNA"/>
</dbReference>
<evidence type="ECO:0000259" key="6">
    <source>
        <dbReference type="Pfam" id="PF00155"/>
    </source>
</evidence>
<dbReference type="EMBL" id="JACHJD010000002">
    <property type="protein sequence ID" value="MBB5102022.1"/>
    <property type="molecule type" value="Genomic_DNA"/>
</dbReference>
<reference evidence="8 9" key="1">
    <citation type="submission" date="2017-09" db="EMBL/GenBank/DDBJ databases">
        <authorList>
            <person name="Lee N."/>
            <person name="Cho B.-K."/>
        </authorList>
    </citation>
    <scope>NUCLEOTIDE SEQUENCE [LARGE SCALE GENOMIC DNA]</scope>
    <source>
        <strain evidence="8 9">ATCC 27465</strain>
    </source>
</reference>
<dbReference type="Gene3D" id="3.40.640.10">
    <property type="entry name" value="Type I PLP-dependent aspartate aminotransferase-like (Major domain)"/>
    <property type="match status" value="1"/>
</dbReference>
<keyword evidence="3 8" id="KW-0808">Transferase</keyword>
<dbReference type="PANTHER" id="PTHR43643:SF3">
    <property type="entry name" value="HISTIDINOL-PHOSPHATE AMINOTRANSFERASE"/>
    <property type="match status" value="1"/>
</dbReference>
<dbReference type="RefSeq" id="WP_150514701.1">
    <property type="nucleotide sequence ID" value="NZ_BMSQ01000012.1"/>
</dbReference>
<dbReference type="InterPro" id="IPR050106">
    <property type="entry name" value="HistidinolP_aminotransfase"/>
</dbReference>
<feature type="domain" description="Aminotransferase class I/classII large" evidence="6">
    <location>
        <begin position="29"/>
        <end position="348"/>
    </location>
</feature>
<dbReference type="AlphaFoldDB" id="A0A5P2XN24"/>
<dbReference type="Gene3D" id="3.90.1150.10">
    <property type="entry name" value="Aspartate Aminotransferase, domain 1"/>
    <property type="match status" value="1"/>
</dbReference>
<protein>
    <submittedName>
        <fullName evidence="7 8">Histidinol-phosphate aminotransferase</fullName>
        <ecNumber evidence="7">2.6.1.9</ecNumber>
    </submittedName>
</protein>
<proteinExistence type="inferred from homology"/>
<dbReference type="PANTHER" id="PTHR43643">
    <property type="entry name" value="HISTIDINOL-PHOSPHATE AMINOTRANSFERASE 2"/>
    <property type="match status" value="1"/>
</dbReference>
<dbReference type="InterPro" id="IPR015424">
    <property type="entry name" value="PyrdxlP-dep_Trfase"/>
</dbReference>
<dbReference type="CDD" id="cd00609">
    <property type="entry name" value="AAT_like"/>
    <property type="match status" value="1"/>
</dbReference>
<keyword evidence="4 5" id="KW-0663">Pyridoxal phosphate</keyword>
<dbReference type="InterPro" id="IPR001917">
    <property type="entry name" value="Aminotrans_II_pyridoxalP_BS"/>
</dbReference>
<evidence type="ECO:0000313" key="9">
    <source>
        <dbReference type="Proteomes" id="UP000326505"/>
    </source>
</evidence>
<dbReference type="PROSITE" id="PS00599">
    <property type="entry name" value="AA_TRANSFER_CLASS_2"/>
    <property type="match status" value="1"/>
</dbReference>
<dbReference type="Pfam" id="PF00155">
    <property type="entry name" value="Aminotran_1_2"/>
    <property type="match status" value="1"/>
</dbReference>
<gene>
    <name evidence="8" type="ORF">CP982_38355</name>
    <name evidence="7" type="ORF">FHS40_001075</name>
</gene>
<accession>A0A5P2XN24</accession>
<evidence type="ECO:0000313" key="8">
    <source>
        <dbReference type="EMBL" id="QEV63842.1"/>
    </source>
</evidence>
<dbReference type="InterPro" id="IPR015422">
    <property type="entry name" value="PyrdxlP-dep_Trfase_small"/>
</dbReference>
<keyword evidence="2 8" id="KW-0032">Aminotransferase</keyword>
<dbReference type="GO" id="GO:0004400">
    <property type="term" value="F:histidinol-phosphate transaminase activity"/>
    <property type="evidence" value="ECO:0007669"/>
    <property type="project" value="UniProtKB-EC"/>
</dbReference>
<evidence type="ECO:0000256" key="3">
    <source>
        <dbReference type="ARBA" id="ARBA00022679"/>
    </source>
</evidence>
<dbReference type="InterPro" id="IPR015421">
    <property type="entry name" value="PyrdxlP-dep_Trfase_major"/>
</dbReference>
<dbReference type="SUPFAM" id="SSF53383">
    <property type="entry name" value="PLP-dependent transferases"/>
    <property type="match status" value="1"/>
</dbReference>
<dbReference type="OrthoDB" id="4042503at2"/>
<reference evidence="7 10" key="2">
    <citation type="submission" date="2020-08" db="EMBL/GenBank/DDBJ databases">
        <title>Genomic Encyclopedia of Type Strains, Phase III (KMG-III): the genomes of soil and plant-associated and newly described type strains.</title>
        <authorList>
            <person name="Whitman W."/>
        </authorList>
    </citation>
    <scope>NUCLEOTIDE SEQUENCE [LARGE SCALE GENOMIC DNA]</scope>
    <source>
        <strain evidence="7 10">CECT 3146</strain>
    </source>
</reference>
<comment type="cofactor">
    <cofactor evidence="1 5">
        <name>pyridoxal 5'-phosphate</name>
        <dbReference type="ChEBI" id="CHEBI:597326"/>
    </cofactor>
</comment>
<sequence>MERHNALGVREFPSLTPFRASPVAHDPHDVLRLALSENPLGASPKAMAAARAAVEQAHWYPHSDGEPLRGRLAAHYGLPGHKVIVGNGVDEIILLAALATSGQSRPTVITANTFAGYAASLETAGHAVTTVPLATSGGVDLDAVCEAASRAACVVACNPHNPMGTVLSADQVQALVEACADAGALLILDEAYAEFADATRFGSGLPHLHRPGVVVLRTFSKAYGLAGLRCGYALGDEDLIAAMTAIRTALPYNTNRVALAAAAAALADQDHLRTVVDECTAARQVLTSGLAHMGVPTLPSQTNFVLARLGDGADDAGAVIARLADRHGIHIRDMTGLGLPGWARISVPRTRDVPLLTTSLRCALAAPDASV</sequence>
<dbReference type="GO" id="GO:0030170">
    <property type="term" value="F:pyridoxal phosphate binding"/>
    <property type="evidence" value="ECO:0007669"/>
    <property type="project" value="InterPro"/>
</dbReference>
<evidence type="ECO:0000256" key="2">
    <source>
        <dbReference type="ARBA" id="ARBA00022576"/>
    </source>
</evidence>
<dbReference type="KEGG" id="sspb:CP982_38355"/>
<name>A0A5P2XN24_STRST</name>
<comment type="similarity">
    <text evidence="5">Belongs to the class-II pyridoxal-phosphate-dependent aminotransferase family.</text>
</comment>
<organism evidence="8 9">
    <name type="scientific">Streptomyces spectabilis</name>
    <dbReference type="NCBI Taxonomy" id="68270"/>
    <lineage>
        <taxon>Bacteria</taxon>
        <taxon>Bacillati</taxon>
        <taxon>Actinomycetota</taxon>
        <taxon>Actinomycetes</taxon>
        <taxon>Kitasatosporales</taxon>
        <taxon>Streptomycetaceae</taxon>
        <taxon>Streptomyces</taxon>
    </lineage>
</organism>